<proteinExistence type="predicted"/>
<evidence type="ECO:0000313" key="2">
    <source>
        <dbReference type="EMBL" id="ETV94006.1"/>
    </source>
</evidence>
<dbReference type="RefSeq" id="XP_008877209.1">
    <property type="nucleotide sequence ID" value="XM_008878987.1"/>
</dbReference>
<gene>
    <name evidence="2" type="ORF">H310_12061</name>
</gene>
<dbReference type="OrthoDB" id="72419at2759"/>
<dbReference type="SMART" id="SM00135">
    <property type="entry name" value="LY"/>
    <property type="match status" value="3"/>
</dbReference>
<dbReference type="InterPro" id="IPR050778">
    <property type="entry name" value="Cueball_EGF_LRP_Nidogen"/>
</dbReference>
<feature type="chain" id="PRO_5001534399" evidence="1">
    <location>
        <begin position="22"/>
        <end position="441"/>
    </location>
</feature>
<dbReference type="VEuPathDB" id="FungiDB:H310_12061"/>
<accession>A0A024TK67</accession>
<feature type="signal peptide" evidence="1">
    <location>
        <begin position="1"/>
        <end position="21"/>
    </location>
</feature>
<reference evidence="2" key="1">
    <citation type="submission" date="2013-12" db="EMBL/GenBank/DDBJ databases">
        <title>The Genome Sequence of Aphanomyces invadans NJM9701.</title>
        <authorList>
            <consortium name="The Broad Institute Genomics Platform"/>
            <person name="Russ C."/>
            <person name="Tyler B."/>
            <person name="van West P."/>
            <person name="Dieguez-Uribeondo J."/>
            <person name="Young S.K."/>
            <person name="Zeng Q."/>
            <person name="Gargeya S."/>
            <person name="Fitzgerald M."/>
            <person name="Abouelleil A."/>
            <person name="Alvarado L."/>
            <person name="Chapman S.B."/>
            <person name="Gainer-Dewar J."/>
            <person name="Goldberg J."/>
            <person name="Griggs A."/>
            <person name="Gujja S."/>
            <person name="Hansen M."/>
            <person name="Howarth C."/>
            <person name="Imamovic A."/>
            <person name="Ireland A."/>
            <person name="Larimer J."/>
            <person name="McCowan C."/>
            <person name="Murphy C."/>
            <person name="Pearson M."/>
            <person name="Poon T.W."/>
            <person name="Priest M."/>
            <person name="Roberts A."/>
            <person name="Saif S."/>
            <person name="Shea T."/>
            <person name="Sykes S."/>
            <person name="Wortman J."/>
            <person name="Nusbaum C."/>
            <person name="Birren B."/>
        </authorList>
    </citation>
    <scope>NUCLEOTIDE SEQUENCE [LARGE SCALE GENOMIC DNA]</scope>
    <source>
        <strain evidence="2">NJM9701</strain>
    </source>
</reference>
<dbReference type="GeneID" id="20089111"/>
<dbReference type="EMBL" id="KI913987">
    <property type="protein sequence ID" value="ETV94006.1"/>
    <property type="molecule type" value="Genomic_DNA"/>
</dbReference>
<name>A0A024TK67_9STRA</name>
<dbReference type="Gene3D" id="2.120.10.30">
    <property type="entry name" value="TolB, C-terminal domain"/>
    <property type="match status" value="2"/>
</dbReference>
<organism evidence="2">
    <name type="scientific">Aphanomyces invadans</name>
    <dbReference type="NCBI Taxonomy" id="157072"/>
    <lineage>
        <taxon>Eukaryota</taxon>
        <taxon>Sar</taxon>
        <taxon>Stramenopiles</taxon>
        <taxon>Oomycota</taxon>
        <taxon>Saprolegniomycetes</taxon>
        <taxon>Saprolegniales</taxon>
        <taxon>Verrucalvaceae</taxon>
        <taxon>Aphanomyces</taxon>
    </lineage>
</organism>
<evidence type="ECO:0000256" key="1">
    <source>
        <dbReference type="SAM" id="SignalP"/>
    </source>
</evidence>
<dbReference type="PANTHER" id="PTHR46513">
    <property type="entry name" value="VITELLOGENIN RECEPTOR-LIKE PROTEIN-RELATED-RELATED"/>
    <property type="match status" value="1"/>
</dbReference>
<protein>
    <submittedName>
        <fullName evidence="2">Uncharacterized protein</fullName>
    </submittedName>
</protein>
<dbReference type="AlphaFoldDB" id="A0A024TK67"/>
<dbReference type="InterPro" id="IPR011042">
    <property type="entry name" value="6-blade_b-propeller_TolB-like"/>
</dbReference>
<dbReference type="STRING" id="157072.A0A024TK67"/>
<sequence length="441" mass="48030">MMMVAWLVWLAAVWGIPLAGCANVVYYQRMDGAGPTDVMARFTDSQATIVAGSSAWNKILGMAVHDENAKLYWSDGHVIWRSNVDGTSREVFLGAVARVTWKGYNFGAVGTPVALTVLTQRCLSIVSRTPTEVTCEMRVNSALAAAATPIKAASVSIETEFGHARGTTDGADDLFASKAFTKPLVQSVSIQVTYPSPHELAIDNVDANAAWLYFADPDHGTIYQTHVHDSRVRVVAAREWSVRGLSIFGSILRYSVESKGTVFALDMANATAAPIPIVVKLTSPRGIALDHIHAMLYVVERGGKIYRAQADGMRFPNRQRDMVQVERVLGLSTFTRLHGVAVDVANGVLYWTECGTNVVGRTLLSSMERQVVAGRPNSVVNWPRHVHVSRQSGNVFFSEYGGRIWTGDATAPFTAVVNDASASMVETNAMDHRPVHFFALD</sequence>
<dbReference type="SUPFAM" id="SSF63825">
    <property type="entry name" value="YWTD domain"/>
    <property type="match status" value="1"/>
</dbReference>
<keyword evidence="1" id="KW-0732">Signal</keyword>
<dbReference type="InterPro" id="IPR000033">
    <property type="entry name" value="LDLR_classB_rpt"/>
</dbReference>
<dbReference type="eggNOG" id="ENOG502S2RP">
    <property type="taxonomic scope" value="Eukaryota"/>
</dbReference>